<dbReference type="Pfam" id="PF04488">
    <property type="entry name" value="Gly_transf_sug"/>
    <property type="match status" value="1"/>
</dbReference>
<evidence type="ECO:0000313" key="9">
    <source>
        <dbReference type="Proteomes" id="UP001174694"/>
    </source>
</evidence>
<dbReference type="PANTHER" id="PTHR32385">
    <property type="entry name" value="MANNOSYL PHOSPHORYLINOSITOL CERAMIDE SYNTHASE"/>
    <property type="match status" value="1"/>
</dbReference>
<feature type="transmembrane region" description="Helical" evidence="7">
    <location>
        <begin position="299"/>
        <end position="318"/>
    </location>
</feature>
<keyword evidence="9" id="KW-1185">Reference proteome</keyword>
<dbReference type="InterPro" id="IPR051706">
    <property type="entry name" value="Glycosyltransferase_domain"/>
</dbReference>
<dbReference type="GO" id="GO:0051999">
    <property type="term" value="P:mannosyl-inositol phosphorylceramide biosynthetic process"/>
    <property type="evidence" value="ECO:0007669"/>
    <property type="project" value="TreeGrafter"/>
</dbReference>
<evidence type="ECO:0000256" key="6">
    <source>
        <dbReference type="ARBA" id="ARBA00023136"/>
    </source>
</evidence>
<keyword evidence="4 7" id="KW-0812">Transmembrane</keyword>
<sequence length="326" mass="37465">MRKLRFRFASRHSVAVFLLLTSAVLVYAVASVWTLLSLLVVDGSADCIALDELADTQTPFSSTNASLHKELIPQIIHQTYINESIPAQWQLARHSCLELHTPEDGWEYKLWTDKLSREFVAAEYPWFLAAFDGYRYPIQRADAIRYLVLAHYGGIYIDLDDGCNRNLDPLRAYPAWLRQAVPTGISNDVMGSVPQHPFFLKAVDSLQRYNKNWFLPYITVMASTGPLFLSLIWRHYSTDLQYMPPPDAVAGDAVGVVRRVRLLLRSQYMGIESSFFSGYPGSSWHEADARLVFWMHDHWVLLVVLGSALAYLVFLYSWRAWRRLIR</sequence>
<name>A0AA38S6R7_9PEZI</name>
<dbReference type="EMBL" id="JANBVO010000001">
    <property type="protein sequence ID" value="KAJ9157275.1"/>
    <property type="molecule type" value="Genomic_DNA"/>
</dbReference>
<proteinExistence type="inferred from homology"/>
<dbReference type="PANTHER" id="PTHR32385:SF20">
    <property type="entry name" value="MANNOSYL PHOSPHORYLINOSITOL CERAMIDE SYNTHASE CSH1-RELATED"/>
    <property type="match status" value="1"/>
</dbReference>
<dbReference type="GO" id="GO:0016020">
    <property type="term" value="C:membrane"/>
    <property type="evidence" value="ECO:0007669"/>
    <property type="project" value="UniProtKB-SubCell"/>
</dbReference>
<evidence type="ECO:0000256" key="5">
    <source>
        <dbReference type="ARBA" id="ARBA00022989"/>
    </source>
</evidence>
<dbReference type="InterPro" id="IPR029044">
    <property type="entry name" value="Nucleotide-diphossugar_trans"/>
</dbReference>
<dbReference type="Gene3D" id="3.90.550.20">
    <property type="match status" value="1"/>
</dbReference>
<keyword evidence="6 7" id="KW-0472">Membrane</keyword>
<evidence type="ECO:0000313" key="8">
    <source>
        <dbReference type="EMBL" id="KAJ9157275.1"/>
    </source>
</evidence>
<dbReference type="SUPFAM" id="SSF53448">
    <property type="entry name" value="Nucleotide-diphospho-sugar transferases"/>
    <property type="match status" value="1"/>
</dbReference>
<comment type="subcellular location">
    <subcellularLocation>
        <location evidence="1">Membrane</location>
    </subcellularLocation>
</comment>
<accession>A0AA38S6R7</accession>
<dbReference type="InterPro" id="IPR007577">
    <property type="entry name" value="GlycoTrfase_DXD_sugar-bd_CS"/>
</dbReference>
<protein>
    <submittedName>
        <fullName evidence="8">Glycosyltransferase, DXD sugar-binding motif protein</fullName>
    </submittedName>
</protein>
<gene>
    <name evidence="8" type="ORF">NKR23_g402</name>
</gene>
<dbReference type="Proteomes" id="UP001174694">
    <property type="component" value="Unassembled WGS sequence"/>
</dbReference>
<dbReference type="AlphaFoldDB" id="A0AA38S6R7"/>
<keyword evidence="3" id="KW-0808">Transferase</keyword>
<evidence type="ECO:0000256" key="7">
    <source>
        <dbReference type="SAM" id="Phobius"/>
    </source>
</evidence>
<dbReference type="GO" id="GO:0000030">
    <property type="term" value="F:mannosyltransferase activity"/>
    <property type="evidence" value="ECO:0007669"/>
    <property type="project" value="TreeGrafter"/>
</dbReference>
<evidence type="ECO:0000256" key="3">
    <source>
        <dbReference type="ARBA" id="ARBA00022679"/>
    </source>
</evidence>
<comment type="similarity">
    <text evidence="2">Belongs to the glycosyltransferase 32 family.</text>
</comment>
<keyword evidence="5 7" id="KW-1133">Transmembrane helix</keyword>
<evidence type="ECO:0000256" key="2">
    <source>
        <dbReference type="ARBA" id="ARBA00009003"/>
    </source>
</evidence>
<evidence type="ECO:0000256" key="4">
    <source>
        <dbReference type="ARBA" id="ARBA00022692"/>
    </source>
</evidence>
<organism evidence="8 9">
    <name type="scientific">Pleurostoma richardsiae</name>
    <dbReference type="NCBI Taxonomy" id="41990"/>
    <lineage>
        <taxon>Eukaryota</taxon>
        <taxon>Fungi</taxon>
        <taxon>Dikarya</taxon>
        <taxon>Ascomycota</taxon>
        <taxon>Pezizomycotina</taxon>
        <taxon>Sordariomycetes</taxon>
        <taxon>Sordariomycetidae</taxon>
        <taxon>Calosphaeriales</taxon>
        <taxon>Pleurostomataceae</taxon>
        <taxon>Pleurostoma</taxon>
    </lineage>
</organism>
<evidence type="ECO:0000256" key="1">
    <source>
        <dbReference type="ARBA" id="ARBA00004370"/>
    </source>
</evidence>
<reference evidence="8" key="1">
    <citation type="submission" date="2022-07" db="EMBL/GenBank/DDBJ databases">
        <title>Fungi with potential for degradation of polypropylene.</title>
        <authorList>
            <person name="Gostincar C."/>
        </authorList>
    </citation>
    <scope>NUCLEOTIDE SEQUENCE</scope>
    <source>
        <strain evidence="8">EXF-13308</strain>
    </source>
</reference>
<comment type="caution">
    <text evidence="8">The sequence shown here is derived from an EMBL/GenBank/DDBJ whole genome shotgun (WGS) entry which is preliminary data.</text>
</comment>